<sequence>MWAFHGNLWAKEGTFWGASYLIAQPLGYPCSECRSPTYTWTVDRALGDPSDPKARMATSGNPRHPERGNGTPSDVMSVLLGNDIEE</sequence>
<organism evidence="2 3">
    <name type="scientific">Portunus trituberculatus</name>
    <name type="common">Swimming crab</name>
    <name type="synonym">Neptunus trituberculatus</name>
    <dbReference type="NCBI Taxonomy" id="210409"/>
    <lineage>
        <taxon>Eukaryota</taxon>
        <taxon>Metazoa</taxon>
        <taxon>Ecdysozoa</taxon>
        <taxon>Arthropoda</taxon>
        <taxon>Crustacea</taxon>
        <taxon>Multicrustacea</taxon>
        <taxon>Malacostraca</taxon>
        <taxon>Eumalacostraca</taxon>
        <taxon>Eucarida</taxon>
        <taxon>Decapoda</taxon>
        <taxon>Pleocyemata</taxon>
        <taxon>Brachyura</taxon>
        <taxon>Eubrachyura</taxon>
        <taxon>Portunoidea</taxon>
        <taxon>Portunidae</taxon>
        <taxon>Portuninae</taxon>
        <taxon>Portunus</taxon>
    </lineage>
</organism>
<evidence type="ECO:0000313" key="3">
    <source>
        <dbReference type="Proteomes" id="UP000324222"/>
    </source>
</evidence>
<dbReference type="Proteomes" id="UP000324222">
    <property type="component" value="Unassembled WGS sequence"/>
</dbReference>
<dbReference type="AlphaFoldDB" id="A0A5B7KQ66"/>
<feature type="region of interest" description="Disordered" evidence="1">
    <location>
        <begin position="45"/>
        <end position="86"/>
    </location>
</feature>
<protein>
    <submittedName>
        <fullName evidence="2">Uncharacterized protein</fullName>
    </submittedName>
</protein>
<keyword evidence="3" id="KW-1185">Reference proteome</keyword>
<dbReference type="EMBL" id="VSRR010154406">
    <property type="protein sequence ID" value="MPD07035.1"/>
    <property type="molecule type" value="Genomic_DNA"/>
</dbReference>
<name>A0A5B7KQ66_PORTR</name>
<proteinExistence type="predicted"/>
<comment type="caution">
    <text evidence="2">The sequence shown here is derived from an EMBL/GenBank/DDBJ whole genome shotgun (WGS) entry which is preliminary data.</text>
</comment>
<gene>
    <name evidence="2" type="ORF">E2C01_102876</name>
</gene>
<evidence type="ECO:0000313" key="2">
    <source>
        <dbReference type="EMBL" id="MPD07035.1"/>
    </source>
</evidence>
<evidence type="ECO:0000256" key="1">
    <source>
        <dbReference type="SAM" id="MobiDB-lite"/>
    </source>
</evidence>
<accession>A0A5B7KQ66</accession>
<reference evidence="2 3" key="1">
    <citation type="submission" date="2019-05" db="EMBL/GenBank/DDBJ databases">
        <title>Another draft genome of Portunus trituberculatus and its Hox gene families provides insights of decapod evolution.</title>
        <authorList>
            <person name="Jeong J.-H."/>
            <person name="Song I."/>
            <person name="Kim S."/>
            <person name="Choi T."/>
            <person name="Kim D."/>
            <person name="Ryu S."/>
            <person name="Kim W."/>
        </authorList>
    </citation>
    <scope>NUCLEOTIDE SEQUENCE [LARGE SCALE GENOMIC DNA]</scope>
    <source>
        <tissue evidence="2">Muscle</tissue>
    </source>
</reference>